<name>A0ABW6KI43_9BACI</name>
<sequence length="118" mass="13970">MFSFLKRKKEESFDKVRMPIKHEELMAYLGLPEDELIMQSPVLEVFLDDQDLVSPLYAGKTKTFFFIARGEKMYKHVKEKGFAPHNGHAAYMLHYFNKQDLDKKIQYLLKNDHSMPKV</sequence>
<gene>
    <name evidence="1" type="ORF">ACFYKX_25430</name>
</gene>
<dbReference type="RefSeq" id="WP_389364846.1">
    <property type="nucleotide sequence ID" value="NZ_JBIACK010000021.1"/>
</dbReference>
<reference evidence="1 2" key="1">
    <citation type="submission" date="2024-08" db="EMBL/GenBank/DDBJ databases">
        <title>Two novel Cytobacillus novel species.</title>
        <authorList>
            <person name="Liu G."/>
        </authorList>
    </citation>
    <scope>NUCLEOTIDE SEQUENCE [LARGE SCALE GENOMIC DNA]</scope>
    <source>
        <strain evidence="1 2">FJAT-54145</strain>
    </source>
</reference>
<comment type="caution">
    <text evidence="1">The sequence shown here is derived from an EMBL/GenBank/DDBJ whole genome shotgun (WGS) entry which is preliminary data.</text>
</comment>
<protein>
    <submittedName>
        <fullName evidence="1">Uncharacterized protein</fullName>
    </submittedName>
</protein>
<organism evidence="1 2">
    <name type="scientific">Cytobacillus spartinae</name>
    <dbReference type="NCBI Taxonomy" id="3299023"/>
    <lineage>
        <taxon>Bacteria</taxon>
        <taxon>Bacillati</taxon>
        <taxon>Bacillota</taxon>
        <taxon>Bacilli</taxon>
        <taxon>Bacillales</taxon>
        <taxon>Bacillaceae</taxon>
        <taxon>Cytobacillus</taxon>
    </lineage>
</organism>
<evidence type="ECO:0000313" key="1">
    <source>
        <dbReference type="EMBL" id="MFE8703918.1"/>
    </source>
</evidence>
<evidence type="ECO:0000313" key="2">
    <source>
        <dbReference type="Proteomes" id="UP001601059"/>
    </source>
</evidence>
<keyword evidence="2" id="KW-1185">Reference proteome</keyword>
<dbReference type="Proteomes" id="UP001601059">
    <property type="component" value="Unassembled WGS sequence"/>
</dbReference>
<dbReference type="EMBL" id="JBIACK010000021">
    <property type="protein sequence ID" value="MFE8703918.1"/>
    <property type="molecule type" value="Genomic_DNA"/>
</dbReference>
<accession>A0ABW6KI43</accession>
<proteinExistence type="predicted"/>